<dbReference type="CDD" id="cd00075">
    <property type="entry name" value="HATPase"/>
    <property type="match status" value="1"/>
</dbReference>
<name>A0A951PB10_9CYAN</name>
<dbReference type="Gene3D" id="1.10.287.130">
    <property type="match status" value="1"/>
</dbReference>
<dbReference type="Pfam" id="PF00512">
    <property type="entry name" value="HisKA"/>
    <property type="match status" value="1"/>
</dbReference>
<dbReference type="NCBIfam" id="NF041735">
    <property type="entry name" value="hist_kin_RppB"/>
    <property type="match status" value="1"/>
</dbReference>
<evidence type="ECO:0000256" key="7">
    <source>
        <dbReference type="SAM" id="Phobius"/>
    </source>
</evidence>
<dbReference type="Pfam" id="PF02518">
    <property type="entry name" value="HATPase_c"/>
    <property type="match status" value="1"/>
</dbReference>
<dbReference type="InterPro" id="IPR004358">
    <property type="entry name" value="Sig_transdc_His_kin-like_C"/>
</dbReference>
<keyword evidence="3" id="KW-0597">Phosphoprotein</keyword>
<evidence type="ECO:0000256" key="5">
    <source>
        <dbReference type="ARBA" id="ARBA00022777"/>
    </source>
</evidence>
<dbReference type="SUPFAM" id="SSF55874">
    <property type="entry name" value="ATPase domain of HSP90 chaperone/DNA topoisomerase II/histidine kinase"/>
    <property type="match status" value="1"/>
</dbReference>
<dbReference type="GO" id="GO:0016036">
    <property type="term" value="P:cellular response to phosphate starvation"/>
    <property type="evidence" value="ECO:0007669"/>
    <property type="project" value="TreeGrafter"/>
</dbReference>
<dbReference type="InterPro" id="IPR049835">
    <property type="entry name" value="RppB"/>
</dbReference>
<evidence type="ECO:0000313" key="10">
    <source>
        <dbReference type="Proteomes" id="UP000707356"/>
    </source>
</evidence>
<feature type="transmembrane region" description="Helical" evidence="7">
    <location>
        <begin position="184"/>
        <end position="205"/>
    </location>
</feature>
<dbReference type="SMART" id="SM00388">
    <property type="entry name" value="HisKA"/>
    <property type="match status" value="1"/>
</dbReference>
<accession>A0A951PB10</accession>
<dbReference type="EC" id="2.7.13.3" evidence="2"/>
<dbReference type="SMART" id="SM00387">
    <property type="entry name" value="HATPase_c"/>
    <property type="match status" value="1"/>
</dbReference>
<dbReference type="CDD" id="cd00082">
    <property type="entry name" value="HisKA"/>
    <property type="match status" value="1"/>
</dbReference>
<protein>
    <recommendedName>
        <fullName evidence="2">histidine kinase</fullName>
        <ecNumber evidence="2">2.7.13.3</ecNumber>
    </recommendedName>
</protein>
<dbReference type="InterPro" id="IPR003661">
    <property type="entry name" value="HisK_dim/P_dom"/>
</dbReference>
<evidence type="ECO:0000256" key="4">
    <source>
        <dbReference type="ARBA" id="ARBA00022679"/>
    </source>
</evidence>
<evidence type="ECO:0000313" key="9">
    <source>
        <dbReference type="EMBL" id="MBW4466301.1"/>
    </source>
</evidence>
<dbReference type="InterPro" id="IPR003594">
    <property type="entry name" value="HATPase_dom"/>
</dbReference>
<sequence>MHQNQLFNWTRLKLAGWYSSVMGLILILFGFAIYQVMARAHWYGLDQELEIVSGTLHDALEPNLAQPGTISPAVQALLPSICLANTDCSQPTLTERHILGIVQQEGYYLRFLNPAKHVVATIGYQPENLISRPKQDWQSLEDTNGTRYHQISLSLKTQTGNFWGYMEVGRSLKEFDDHLLTLKWLLVVGLPLTLLLVALASWWLAGLAMRPVYQSYEQIQQFTADAAHELRTPLAAVRATIESVLQIPHLSEAESRSTFQIVERQNNRLAQLVQDLLLLTRMDMQPAKTKQQPCCLNDLISDVVEEFAALAIAAEVKLDAKLNPAQRLAVLGDEEQLYRLLANLVTNAIQHTPNGGFLVIALGQDESHAVITVQDTGIGIPAADQARIFDRFYRVNSDRSRLTGGSGLGLAIAQAIAKSHHGTIQVQSEVSKGSTFTVRLPLIKRNA</sequence>
<keyword evidence="4" id="KW-0808">Transferase</keyword>
<dbReference type="PRINTS" id="PR00344">
    <property type="entry name" value="BCTRLSENSOR"/>
</dbReference>
<evidence type="ECO:0000259" key="8">
    <source>
        <dbReference type="PROSITE" id="PS50109"/>
    </source>
</evidence>
<keyword evidence="6" id="KW-0902">Two-component regulatory system</keyword>
<reference evidence="9" key="2">
    <citation type="journal article" date="2022" name="Microbiol. Resour. Announc.">
        <title>Metagenome Sequencing to Explore Phylogenomics of Terrestrial Cyanobacteria.</title>
        <authorList>
            <person name="Ward R.D."/>
            <person name="Stajich J.E."/>
            <person name="Johansen J.R."/>
            <person name="Huntemann M."/>
            <person name="Clum A."/>
            <person name="Foster B."/>
            <person name="Foster B."/>
            <person name="Roux S."/>
            <person name="Palaniappan K."/>
            <person name="Varghese N."/>
            <person name="Mukherjee S."/>
            <person name="Reddy T.B.K."/>
            <person name="Daum C."/>
            <person name="Copeland A."/>
            <person name="Chen I.A."/>
            <person name="Ivanova N.N."/>
            <person name="Kyrpides N.C."/>
            <person name="Shapiro N."/>
            <person name="Eloe-Fadrosh E.A."/>
            <person name="Pietrasiak N."/>
        </authorList>
    </citation>
    <scope>NUCLEOTIDE SEQUENCE</scope>
    <source>
        <strain evidence="9">GSE-TBD4-15B</strain>
    </source>
</reference>
<comment type="caution">
    <text evidence="9">The sequence shown here is derived from an EMBL/GenBank/DDBJ whole genome shotgun (WGS) entry which is preliminary data.</text>
</comment>
<keyword evidence="7" id="KW-1133">Transmembrane helix</keyword>
<dbReference type="Proteomes" id="UP000707356">
    <property type="component" value="Unassembled WGS sequence"/>
</dbReference>
<keyword evidence="7" id="KW-0472">Membrane</keyword>
<dbReference type="InterPro" id="IPR005467">
    <property type="entry name" value="His_kinase_dom"/>
</dbReference>
<gene>
    <name evidence="9" type="ORF">KME07_12825</name>
</gene>
<dbReference type="Gene3D" id="3.30.565.10">
    <property type="entry name" value="Histidine kinase-like ATPase, C-terminal domain"/>
    <property type="match status" value="1"/>
</dbReference>
<dbReference type="EMBL" id="JAHHHV010000067">
    <property type="protein sequence ID" value="MBW4466301.1"/>
    <property type="molecule type" value="Genomic_DNA"/>
</dbReference>
<feature type="domain" description="Histidine kinase" evidence="8">
    <location>
        <begin position="225"/>
        <end position="444"/>
    </location>
</feature>
<dbReference type="InterPro" id="IPR036890">
    <property type="entry name" value="HATPase_C_sf"/>
</dbReference>
<dbReference type="GO" id="GO:0005886">
    <property type="term" value="C:plasma membrane"/>
    <property type="evidence" value="ECO:0007669"/>
    <property type="project" value="TreeGrafter"/>
</dbReference>
<dbReference type="GO" id="GO:0004721">
    <property type="term" value="F:phosphoprotein phosphatase activity"/>
    <property type="evidence" value="ECO:0007669"/>
    <property type="project" value="TreeGrafter"/>
</dbReference>
<dbReference type="SUPFAM" id="SSF47384">
    <property type="entry name" value="Homodimeric domain of signal transducing histidine kinase"/>
    <property type="match status" value="1"/>
</dbReference>
<dbReference type="GO" id="GO:0000155">
    <property type="term" value="F:phosphorelay sensor kinase activity"/>
    <property type="evidence" value="ECO:0007669"/>
    <property type="project" value="InterPro"/>
</dbReference>
<organism evidence="9 10">
    <name type="scientific">Pegethrix bostrychoides GSE-TBD4-15B</name>
    <dbReference type="NCBI Taxonomy" id="2839662"/>
    <lineage>
        <taxon>Bacteria</taxon>
        <taxon>Bacillati</taxon>
        <taxon>Cyanobacteriota</taxon>
        <taxon>Cyanophyceae</taxon>
        <taxon>Oculatellales</taxon>
        <taxon>Oculatellaceae</taxon>
        <taxon>Pegethrix</taxon>
    </lineage>
</organism>
<dbReference type="InterPro" id="IPR036097">
    <property type="entry name" value="HisK_dim/P_sf"/>
</dbReference>
<dbReference type="AlphaFoldDB" id="A0A951PB10"/>
<evidence type="ECO:0000256" key="2">
    <source>
        <dbReference type="ARBA" id="ARBA00012438"/>
    </source>
</evidence>
<dbReference type="PROSITE" id="PS50109">
    <property type="entry name" value="HIS_KIN"/>
    <property type="match status" value="1"/>
</dbReference>
<reference evidence="9" key="1">
    <citation type="submission" date="2021-05" db="EMBL/GenBank/DDBJ databases">
        <authorList>
            <person name="Pietrasiak N."/>
            <person name="Ward R."/>
            <person name="Stajich J.E."/>
            <person name="Kurbessoian T."/>
        </authorList>
    </citation>
    <scope>NUCLEOTIDE SEQUENCE</scope>
    <source>
        <strain evidence="9">GSE-TBD4-15B</strain>
    </source>
</reference>
<proteinExistence type="predicted"/>
<dbReference type="PANTHER" id="PTHR45453">
    <property type="entry name" value="PHOSPHATE REGULON SENSOR PROTEIN PHOR"/>
    <property type="match status" value="1"/>
</dbReference>
<dbReference type="InterPro" id="IPR050351">
    <property type="entry name" value="BphY/WalK/GraS-like"/>
</dbReference>
<keyword evidence="7" id="KW-0812">Transmembrane</keyword>
<evidence type="ECO:0000256" key="6">
    <source>
        <dbReference type="ARBA" id="ARBA00023012"/>
    </source>
</evidence>
<evidence type="ECO:0000256" key="3">
    <source>
        <dbReference type="ARBA" id="ARBA00022553"/>
    </source>
</evidence>
<dbReference type="PANTHER" id="PTHR45453:SF1">
    <property type="entry name" value="PHOSPHATE REGULON SENSOR PROTEIN PHOR"/>
    <property type="match status" value="1"/>
</dbReference>
<dbReference type="FunFam" id="3.30.565.10:FF:000006">
    <property type="entry name" value="Sensor histidine kinase WalK"/>
    <property type="match status" value="1"/>
</dbReference>
<comment type="catalytic activity">
    <reaction evidence="1">
        <text>ATP + protein L-histidine = ADP + protein N-phospho-L-histidine.</text>
        <dbReference type="EC" id="2.7.13.3"/>
    </reaction>
</comment>
<feature type="transmembrane region" description="Helical" evidence="7">
    <location>
        <begin position="15"/>
        <end position="34"/>
    </location>
</feature>
<keyword evidence="5 9" id="KW-0418">Kinase</keyword>
<evidence type="ECO:0000256" key="1">
    <source>
        <dbReference type="ARBA" id="ARBA00000085"/>
    </source>
</evidence>